<accession>A0A0D0PYG2</accession>
<reference evidence="2 3" key="1">
    <citation type="submission" date="2015-02" db="EMBL/GenBank/DDBJ databases">
        <title>Draft genome sequence of Kitasatospora griseola MF730-N6, a bafilomycin, terpentecin and satosporin producer.</title>
        <authorList>
            <person name="Arens J.C."/>
            <person name="Haltli B."/>
            <person name="Kerr R.G."/>
        </authorList>
    </citation>
    <scope>NUCLEOTIDE SEQUENCE [LARGE SCALE GENOMIC DNA]</scope>
    <source>
        <strain evidence="2 3">MF730-N6</strain>
    </source>
</reference>
<dbReference type="PATRIC" id="fig|2064.6.peg.3379"/>
<dbReference type="SUPFAM" id="SSF55811">
    <property type="entry name" value="Nudix"/>
    <property type="match status" value="1"/>
</dbReference>
<gene>
    <name evidence="2" type="ORF">TR51_15745</name>
</gene>
<dbReference type="PROSITE" id="PS51462">
    <property type="entry name" value="NUDIX"/>
    <property type="match status" value="1"/>
</dbReference>
<protein>
    <recommendedName>
        <fullName evidence="1">Nudix hydrolase domain-containing protein</fullName>
    </recommendedName>
</protein>
<dbReference type="InterPro" id="IPR000086">
    <property type="entry name" value="NUDIX_hydrolase_dom"/>
</dbReference>
<sequence length="144" mass="16073">MKQRVRAVLLTERGTMLVVNRVRPGIDPYQVLVGGGVEDQDTGLESALLREIREEIAGEATDLRPFRRLPNDKGEIEHFYTARITAWNFDDRTGPEFSRDDRGEYLLQEVPLTADALGALNLMPPQIRTALLDAIDDGTLVTPA</sequence>
<dbReference type="EMBL" id="JXZB01000002">
    <property type="protein sequence ID" value="KIQ65367.1"/>
    <property type="molecule type" value="Genomic_DNA"/>
</dbReference>
<organism evidence="2 3">
    <name type="scientific">Kitasatospora griseola</name>
    <name type="common">Streptomyces griseolosporeus</name>
    <dbReference type="NCBI Taxonomy" id="2064"/>
    <lineage>
        <taxon>Bacteria</taxon>
        <taxon>Bacillati</taxon>
        <taxon>Actinomycetota</taxon>
        <taxon>Actinomycetes</taxon>
        <taxon>Kitasatosporales</taxon>
        <taxon>Streptomycetaceae</taxon>
        <taxon>Kitasatospora</taxon>
    </lineage>
</organism>
<dbReference type="STRING" id="2064.TR51_15745"/>
<feature type="domain" description="Nudix hydrolase" evidence="1">
    <location>
        <begin position="1"/>
        <end position="128"/>
    </location>
</feature>
<proteinExistence type="predicted"/>
<dbReference type="OrthoDB" id="4545744at2"/>
<dbReference type="Pfam" id="PF00293">
    <property type="entry name" value="NUDIX"/>
    <property type="match status" value="1"/>
</dbReference>
<keyword evidence="3" id="KW-1185">Reference proteome</keyword>
<dbReference type="AlphaFoldDB" id="A0A0D0PYG2"/>
<evidence type="ECO:0000259" key="1">
    <source>
        <dbReference type="PROSITE" id="PS51462"/>
    </source>
</evidence>
<name>A0A0D0PYG2_KITGR</name>
<dbReference type="RefSeq" id="WP_043911632.1">
    <property type="nucleotide sequence ID" value="NZ_JXZB01000002.1"/>
</dbReference>
<dbReference type="Gene3D" id="3.90.79.10">
    <property type="entry name" value="Nucleoside Triphosphate Pyrophosphohydrolase"/>
    <property type="match status" value="1"/>
</dbReference>
<evidence type="ECO:0000313" key="3">
    <source>
        <dbReference type="Proteomes" id="UP000032066"/>
    </source>
</evidence>
<dbReference type="Proteomes" id="UP000032066">
    <property type="component" value="Unassembled WGS sequence"/>
</dbReference>
<evidence type="ECO:0000313" key="2">
    <source>
        <dbReference type="EMBL" id="KIQ65367.1"/>
    </source>
</evidence>
<comment type="caution">
    <text evidence="2">The sequence shown here is derived from an EMBL/GenBank/DDBJ whole genome shotgun (WGS) entry which is preliminary data.</text>
</comment>
<dbReference type="InterPro" id="IPR015797">
    <property type="entry name" value="NUDIX_hydrolase-like_dom_sf"/>
</dbReference>